<keyword evidence="6" id="KW-0067">ATP-binding</keyword>
<feature type="compositionally biased region" description="Polar residues" evidence="8">
    <location>
        <begin position="1226"/>
        <end position="1238"/>
    </location>
</feature>
<evidence type="ECO:0000256" key="7">
    <source>
        <dbReference type="ARBA" id="ARBA00023242"/>
    </source>
</evidence>
<keyword evidence="5" id="KW-0347">Helicase</keyword>
<accession>A0ABM3VKX9</accession>
<dbReference type="CDD" id="cd18033">
    <property type="entry name" value="DEXDc_FANCM"/>
    <property type="match status" value="1"/>
</dbReference>
<feature type="region of interest" description="Disordered" evidence="8">
    <location>
        <begin position="904"/>
        <end position="924"/>
    </location>
</feature>
<dbReference type="Proteomes" id="UP001652621">
    <property type="component" value="Unplaced"/>
</dbReference>
<evidence type="ECO:0000256" key="1">
    <source>
        <dbReference type="ARBA" id="ARBA00004123"/>
    </source>
</evidence>
<keyword evidence="3" id="KW-0547">Nucleotide-binding</keyword>
<feature type="region of interest" description="Disordered" evidence="8">
    <location>
        <begin position="1355"/>
        <end position="1483"/>
    </location>
</feature>
<feature type="region of interest" description="Disordered" evidence="8">
    <location>
        <begin position="1193"/>
        <end position="1239"/>
    </location>
</feature>
<evidence type="ECO:0000256" key="5">
    <source>
        <dbReference type="ARBA" id="ARBA00022806"/>
    </source>
</evidence>
<dbReference type="Gene3D" id="3.40.50.300">
    <property type="entry name" value="P-loop containing nucleotide triphosphate hydrolases"/>
    <property type="match status" value="2"/>
</dbReference>
<sequence length="1696" mass="192339">MTSKTNANDEDPWDANFDDEELHTLMGILDKPLEGLNNSSKLCDVEQHRGFDRNVGDTWIYPSNLPCRSYQMSIVQAALYRNTLVVLPTGLGKTFIAAVVMYNLYRWYPRGKVIFMAPTRPLVNQQIEACQKIMPFPRKDTVELTGRLPKAKRAELWKTKRVFFATPQVVQSDILGNYVQGDEEGVESILEDSTSSCKFEFPFDDIKLIVVDEAHKAKGKYAYVEVVQAIAAKNRYFRVVALSATPGRTMDDVAEVIRNLLISHIQVRCENSVDVVPYVHKRSMETVVVSWGERIKEIREELLEIIDPYLRQLIDCQMLSGSLANINRNFLLYEQKRYQERCQHNGRHPQHSAIMSNFSICISLYHSLELLERHGVRVFLNNFEEDMEGKTKFVIQMDRRLRNMIDRLNEEVGPNPFNVSAGPMTNGKIAEIPKDLDFGHPKFEKARECLLKHFENHAESRAIVFCEYRESVLLIYRMLLQHVPLLKPKCFVGQGGTGNLRPLTQKQQIQIMNDFRSGQINILIATSIGEEGIDVGEVDLIVCFDISTTNPTRFIQRIGRTGRKKNGNVVMLVTEGREQQILKDVLHSKDQMNKKILSSSVVRRSLYNQAPRLVPTDIKPKCLQTFVTPDAENDAGGDDKKKSSVSKQAKKAIGNEKGVQDLRKFFNKKPTKELDAEDLEYFEIDTKMTQAKPGIHTQQKLEKSFDRMKHLFNDMQSPKPSQLKIKAEVPTIEIESVDLCGDTSEEKIEDVTPKKRQKLINDSPCSTPSCSKDQMQNTGICDNGDDDAISANEIYINERLKKLEIFMNTTHTTPEVLKRAQINDLSYHLKSKEMSDDMKYKLLTVHKDYLRNNLEQMKVLNALQDFDNETEEEKSIREIHRIIVRLFGGLEKAEKFLEESEMEKMKSEATIDDIPSDDESIDEDEMRKKVDEIFSDFELLEPSETFDWFYERYKQTAKYKEEEEQRAKAAAASNVQESMVYNTFVDNESDERTLNLEEENDASFTESKYCSQWLEFNKPDMAFKSTPLQGPTKKSLNLNSTTNTKAMNLLNKLEETDKEKVMEDHKMSKGDEKCKDSPDKSMPSNKFLDSLLMCEKELNTLLLEKNKEEVEKKEIPNGLYDESSSSRDTDMTTGSLVIPETEFAMQAKVEKVQEQNDILCSTVKESKDISLAMDEDDEDEMFLAAMEAEIQFTQTKTNDQSKTNANSSNGLDKTKDGVAEDKHNSSVKLTPPSLNSTPDIIEFKTTNEEKKISANLPTPPEISIEKELDFDMEAFMEPFPEEEELMKSSSLSKVSSAPTRRESLKENLNKDSMARQSPDLFADDQMKSPNLLHAKPTIQKTSLASKLSAKLNLARSHSTLNPPTSIKLMSPSKSTLPTNSSANLASPSTRANTNSIQNDKSPSLFDMYLKNGKGRVKLPSALRNTSSSLGISRSENDSSSHSHSKPLPPVTQDESILVVRKRPSAPKRKIFDSDTEGENSENDVTVIAADDHDEDDDDSDFEQIAATQAADESSIHHRRKRRKYNSFIEDEAALSGSDQSEDEAEHSIGGYMLDSVVVHSDEDDPDQASTSHMQAMYLQSLKSPAPRRGGGFKIPAPRVYDDHSHIYSQALLPEEICSQYMPDSFVVEEDDSFINNNANITEVSMCPLERAEKILKERRKAKKNAKLAASGQTAPKSKGKKKKVNLIDDSSDDDFI</sequence>
<feature type="compositionally biased region" description="Basic and acidic residues" evidence="8">
    <location>
        <begin position="1299"/>
        <end position="1313"/>
    </location>
</feature>
<dbReference type="Pfam" id="PF00270">
    <property type="entry name" value="DEAD"/>
    <property type="match status" value="1"/>
</dbReference>
<gene>
    <name evidence="12" type="primary">LOC131806398</name>
</gene>
<dbReference type="CDD" id="cd12091">
    <property type="entry name" value="FANCM_ID"/>
    <property type="match status" value="1"/>
</dbReference>
<evidence type="ECO:0000256" key="2">
    <source>
        <dbReference type="ARBA" id="ARBA00009889"/>
    </source>
</evidence>
<feature type="region of interest" description="Disordered" evidence="8">
    <location>
        <begin position="629"/>
        <end position="653"/>
    </location>
</feature>
<dbReference type="PROSITE" id="PS51194">
    <property type="entry name" value="HELICASE_CTER"/>
    <property type="match status" value="1"/>
</dbReference>
<dbReference type="SMART" id="SM00487">
    <property type="entry name" value="DEXDc"/>
    <property type="match status" value="1"/>
</dbReference>
<evidence type="ECO:0000313" key="12">
    <source>
        <dbReference type="RefSeq" id="XP_058986443.1"/>
    </source>
</evidence>
<dbReference type="PANTHER" id="PTHR14025">
    <property type="entry name" value="FANCONI ANEMIA GROUP M FANCM FAMILY MEMBER"/>
    <property type="match status" value="1"/>
</dbReference>
<evidence type="ECO:0000259" key="9">
    <source>
        <dbReference type="PROSITE" id="PS51192"/>
    </source>
</evidence>
<protein>
    <submittedName>
        <fullName evidence="12">Uncharacterized protein LOC131806398</fullName>
    </submittedName>
</protein>
<dbReference type="SUPFAM" id="SSF52540">
    <property type="entry name" value="P-loop containing nucleoside triphosphate hydrolases"/>
    <property type="match status" value="2"/>
</dbReference>
<reference evidence="12" key="1">
    <citation type="submission" date="2025-08" db="UniProtKB">
        <authorList>
            <consortium name="RefSeq"/>
        </authorList>
    </citation>
    <scope>IDENTIFICATION</scope>
    <source>
        <strain evidence="12">Aabys</strain>
        <tissue evidence="12">Whole body</tissue>
    </source>
</reference>
<dbReference type="Pfam" id="PF00271">
    <property type="entry name" value="Helicase_C"/>
    <property type="match status" value="1"/>
</dbReference>
<dbReference type="RefSeq" id="XP_058986443.1">
    <property type="nucleotide sequence ID" value="XM_059130460.1"/>
</dbReference>
<feature type="compositionally biased region" description="Polar residues" evidence="8">
    <location>
        <begin position="1355"/>
        <end position="1364"/>
    </location>
</feature>
<feature type="region of interest" description="Disordered" evidence="8">
    <location>
        <begin position="1282"/>
        <end position="1317"/>
    </location>
</feature>
<dbReference type="PANTHER" id="PTHR14025:SF20">
    <property type="entry name" value="FANCONI ANEMIA GROUP M PROTEIN"/>
    <property type="match status" value="1"/>
</dbReference>
<evidence type="ECO:0000259" key="10">
    <source>
        <dbReference type="PROSITE" id="PS51194"/>
    </source>
</evidence>
<feature type="compositionally biased region" description="Polar residues" evidence="8">
    <location>
        <begin position="1193"/>
        <end position="1211"/>
    </location>
</feature>
<feature type="compositionally biased region" description="Basic and acidic residues" evidence="8">
    <location>
        <begin position="1212"/>
        <end position="1224"/>
    </location>
</feature>
<dbReference type="PROSITE" id="PS51192">
    <property type="entry name" value="HELICASE_ATP_BIND_1"/>
    <property type="match status" value="1"/>
</dbReference>
<dbReference type="InterPro" id="IPR039686">
    <property type="entry name" value="FANCM/Mph1-like_ID"/>
</dbReference>
<dbReference type="InterPro" id="IPR044749">
    <property type="entry name" value="FANCM_DEXDc"/>
</dbReference>
<evidence type="ECO:0000256" key="3">
    <source>
        <dbReference type="ARBA" id="ARBA00022741"/>
    </source>
</evidence>
<feature type="compositionally biased region" description="Basic and acidic residues" evidence="8">
    <location>
        <begin position="1060"/>
        <end position="1079"/>
    </location>
</feature>
<comment type="similarity">
    <text evidence="2">Belongs to the DEAD box helicase family. DEAH subfamily. FANCM sub-subfamily.</text>
</comment>
<feature type="compositionally biased region" description="Polar residues" evidence="8">
    <location>
        <begin position="1422"/>
        <end position="1433"/>
    </location>
</feature>
<dbReference type="Gene3D" id="1.20.1320.20">
    <property type="entry name" value="hef helicase domain"/>
    <property type="match status" value="1"/>
</dbReference>
<dbReference type="InterPro" id="IPR001650">
    <property type="entry name" value="Helicase_C-like"/>
</dbReference>
<dbReference type="InterPro" id="IPR011545">
    <property type="entry name" value="DEAD/DEAH_box_helicase_dom"/>
</dbReference>
<feature type="compositionally biased region" description="Basic residues" evidence="8">
    <location>
        <begin position="1459"/>
        <end position="1468"/>
    </location>
</feature>
<dbReference type="InterPro" id="IPR027417">
    <property type="entry name" value="P-loop_NTPase"/>
</dbReference>
<dbReference type="GeneID" id="131806398"/>
<evidence type="ECO:0000256" key="8">
    <source>
        <dbReference type="SAM" id="MobiDB-lite"/>
    </source>
</evidence>
<feature type="region of interest" description="Disordered" evidence="8">
    <location>
        <begin position="1659"/>
        <end position="1696"/>
    </location>
</feature>
<feature type="compositionally biased region" description="Acidic residues" evidence="8">
    <location>
        <begin position="910"/>
        <end position="924"/>
    </location>
</feature>
<keyword evidence="7" id="KW-0539">Nucleus</keyword>
<evidence type="ECO:0000256" key="4">
    <source>
        <dbReference type="ARBA" id="ARBA00022801"/>
    </source>
</evidence>
<feature type="compositionally biased region" description="Low complexity" evidence="8">
    <location>
        <begin position="1287"/>
        <end position="1296"/>
    </location>
</feature>
<proteinExistence type="inferred from homology"/>
<organism evidence="11 12">
    <name type="scientific">Musca domestica</name>
    <name type="common">House fly</name>
    <dbReference type="NCBI Taxonomy" id="7370"/>
    <lineage>
        <taxon>Eukaryota</taxon>
        <taxon>Metazoa</taxon>
        <taxon>Ecdysozoa</taxon>
        <taxon>Arthropoda</taxon>
        <taxon>Hexapoda</taxon>
        <taxon>Insecta</taxon>
        <taxon>Pterygota</taxon>
        <taxon>Neoptera</taxon>
        <taxon>Endopterygota</taxon>
        <taxon>Diptera</taxon>
        <taxon>Brachycera</taxon>
        <taxon>Muscomorpha</taxon>
        <taxon>Muscoidea</taxon>
        <taxon>Muscidae</taxon>
        <taxon>Musca</taxon>
    </lineage>
</organism>
<evidence type="ECO:0000313" key="11">
    <source>
        <dbReference type="Proteomes" id="UP001652621"/>
    </source>
</evidence>
<dbReference type="SMART" id="SM00490">
    <property type="entry name" value="HELICc"/>
    <property type="match status" value="1"/>
</dbReference>
<comment type="subcellular location">
    <subcellularLocation>
        <location evidence="1">Nucleus</location>
    </subcellularLocation>
</comment>
<keyword evidence="4" id="KW-0378">Hydrolase</keyword>
<keyword evidence="11" id="KW-1185">Reference proteome</keyword>
<feature type="domain" description="Helicase ATP-binding" evidence="9">
    <location>
        <begin position="74"/>
        <end position="264"/>
    </location>
</feature>
<feature type="compositionally biased region" description="Polar residues" evidence="8">
    <location>
        <begin position="1371"/>
        <end position="1401"/>
    </location>
</feature>
<evidence type="ECO:0000256" key="6">
    <source>
        <dbReference type="ARBA" id="ARBA00022840"/>
    </source>
</evidence>
<dbReference type="InterPro" id="IPR014001">
    <property type="entry name" value="Helicase_ATP-bd"/>
</dbReference>
<feature type="domain" description="Helicase C-terminal" evidence="10">
    <location>
        <begin position="445"/>
        <end position="607"/>
    </location>
</feature>
<feature type="region of interest" description="Disordered" evidence="8">
    <location>
        <begin position="1060"/>
        <end position="1082"/>
    </location>
</feature>
<name>A0ABM3VKX9_MUSDO</name>